<dbReference type="SUPFAM" id="SSF49503">
    <property type="entry name" value="Cupredoxins"/>
    <property type="match status" value="1"/>
</dbReference>
<evidence type="ECO:0000259" key="4">
    <source>
        <dbReference type="Pfam" id="PF00127"/>
    </source>
</evidence>
<proteinExistence type="predicted"/>
<evidence type="ECO:0000256" key="1">
    <source>
        <dbReference type="ARBA" id="ARBA00022723"/>
    </source>
</evidence>
<dbReference type="Pfam" id="PF00127">
    <property type="entry name" value="Copper-bind"/>
    <property type="match status" value="1"/>
</dbReference>
<accession>A0ABT0GP48</accession>
<dbReference type="Proteomes" id="UP001431221">
    <property type="component" value="Unassembled WGS sequence"/>
</dbReference>
<dbReference type="Gene3D" id="2.60.40.420">
    <property type="entry name" value="Cupredoxins - blue copper proteins"/>
    <property type="match status" value="1"/>
</dbReference>
<keyword evidence="2" id="KW-0186">Copper</keyword>
<evidence type="ECO:0000313" key="6">
    <source>
        <dbReference type="Proteomes" id="UP001431221"/>
    </source>
</evidence>
<sequence>MRFVQSIVSAALLSLAAAGSSLAGEEDLAALCAQAEESYTDMFGHPSADEKGVTVVKMFKYRFCPPKLSVPVGTTVRWVNVDRRTSHSIVLKEEGVPESDRLFPEETFEFTFLSPGDQTYLCGPHWETQEMIGMVSVGE</sequence>
<keyword evidence="3" id="KW-0732">Signal</keyword>
<feature type="domain" description="Blue (type 1) copper" evidence="4">
    <location>
        <begin position="59"/>
        <end position="137"/>
    </location>
</feature>
<dbReference type="InterPro" id="IPR000923">
    <property type="entry name" value="BlueCu_1"/>
</dbReference>
<dbReference type="InterPro" id="IPR008972">
    <property type="entry name" value="Cupredoxin"/>
</dbReference>
<evidence type="ECO:0000313" key="5">
    <source>
        <dbReference type="EMBL" id="MCK7611096.1"/>
    </source>
</evidence>
<evidence type="ECO:0000256" key="3">
    <source>
        <dbReference type="SAM" id="SignalP"/>
    </source>
</evidence>
<name>A0ABT0GP48_9HYPH</name>
<feature type="chain" id="PRO_5046860364" evidence="3">
    <location>
        <begin position="24"/>
        <end position="139"/>
    </location>
</feature>
<feature type="signal peptide" evidence="3">
    <location>
        <begin position="1"/>
        <end position="23"/>
    </location>
</feature>
<dbReference type="RefSeq" id="WP_248150442.1">
    <property type="nucleotide sequence ID" value="NZ_JALNMJ010000001.1"/>
</dbReference>
<reference evidence="5" key="1">
    <citation type="submission" date="2022-04" db="EMBL/GenBank/DDBJ databases">
        <title>Roseibium sp. CAU 1639 isolated from mud.</title>
        <authorList>
            <person name="Kim W."/>
        </authorList>
    </citation>
    <scope>NUCLEOTIDE SEQUENCE</scope>
    <source>
        <strain evidence="5">CAU 1639</strain>
    </source>
</reference>
<gene>
    <name evidence="5" type="ORF">M0H32_02890</name>
</gene>
<keyword evidence="6" id="KW-1185">Reference proteome</keyword>
<organism evidence="5 6">
    <name type="scientific">Roseibium sediminicola</name>
    <dbReference type="NCBI Taxonomy" id="2933272"/>
    <lineage>
        <taxon>Bacteria</taxon>
        <taxon>Pseudomonadati</taxon>
        <taxon>Pseudomonadota</taxon>
        <taxon>Alphaproteobacteria</taxon>
        <taxon>Hyphomicrobiales</taxon>
        <taxon>Stappiaceae</taxon>
        <taxon>Roseibium</taxon>
    </lineage>
</organism>
<comment type="caution">
    <text evidence="5">The sequence shown here is derived from an EMBL/GenBank/DDBJ whole genome shotgun (WGS) entry which is preliminary data.</text>
</comment>
<dbReference type="EMBL" id="JALNMJ010000001">
    <property type="protein sequence ID" value="MCK7611096.1"/>
    <property type="molecule type" value="Genomic_DNA"/>
</dbReference>
<protein>
    <submittedName>
        <fullName evidence="5">Plastocyanin/azurin family copper-binding protein</fullName>
    </submittedName>
</protein>
<keyword evidence="1" id="KW-0479">Metal-binding</keyword>
<evidence type="ECO:0000256" key="2">
    <source>
        <dbReference type="ARBA" id="ARBA00023008"/>
    </source>
</evidence>